<gene>
    <name evidence="3" type="ORF">ACJ72_06579</name>
</gene>
<evidence type="ECO:0008006" key="5">
    <source>
        <dbReference type="Google" id="ProtNLM"/>
    </source>
</evidence>
<reference evidence="3 4" key="1">
    <citation type="submission" date="2015-07" db="EMBL/GenBank/DDBJ databases">
        <title>Emmonsia species relationships and genome sequence.</title>
        <authorList>
            <person name="Cuomo C.A."/>
            <person name="Schwartz I.S."/>
            <person name="Kenyon C."/>
            <person name="de Hoog G.S."/>
            <person name="Govender N.P."/>
            <person name="Botha A."/>
            <person name="Moreno L."/>
            <person name="de Vries M."/>
            <person name="Munoz J.F."/>
            <person name="Stielow J.B."/>
        </authorList>
    </citation>
    <scope>NUCLEOTIDE SEQUENCE [LARGE SCALE GENOMIC DNA]</scope>
    <source>
        <strain evidence="3 4">CBS 136260</strain>
    </source>
</reference>
<comment type="caution">
    <text evidence="3">The sequence shown here is derived from an EMBL/GenBank/DDBJ whole genome shotgun (WGS) entry which is preliminary data.</text>
</comment>
<dbReference type="Proteomes" id="UP000091918">
    <property type="component" value="Unassembled WGS sequence"/>
</dbReference>
<feature type="compositionally biased region" description="Polar residues" evidence="2">
    <location>
        <begin position="173"/>
        <end position="189"/>
    </location>
</feature>
<keyword evidence="4" id="KW-1185">Reference proteome</keyword>
<feature type="compositionally biased region" description="Low complexity" evidence="2">
    <location>
        <begin position="138"/>
        <end position="156"/>
    </location>
</feature>
<evidence type="ECO:0000313" key="3">
    <source>
        <dbReference type="EMBL" id="OAX79104.1"/>
    </source>
</evidence>
<protein>
    <recommendedName>
        <fullName evidence="5">Chromo domain-containing protein</fullName>
    </recommendedName>
</protein>
<feature type="region of interest" description="Disordered" evidence="2">
    <location>
        <begin position="103"/>
        <end position="204"/>
    </location>
</feature>
<sequence length="479" mass="53740">MLGSIHNTQESLSRSLGTLPKEERFWLSLYKSVGFSLLKSTARRTRITASPNLYLKSTHARAEQNPTAVTMDKIQFYQPPNLMNPSKLLQSPKLPAIPAQLQLPNPSAQRPIPSADTSSSLSCPSQQLRHPLPPRPSPFVSSPISSPSASQRSQSPETPGNDFDRILEEISSDDGSQPLCRSQRNTNDHAATFPTRSDLSDSSDDRFDITIKVDAAEESVPEARLHAYRSGASRDDPIVIDDSMEICHDDGFTEESVDAQTPRPLSSANKASTEKGGEPDPMADGSAALTPREVSETPPLTVSESTSSRDAHIRVSPRPQSRSPPIPVERATKEEWPVRRILDSRIRVRGDEAMLEYLVAWKTTWRTRQVRQLRFRHIELPAIPAVCNGTREGWPVRKILHSRIRVRGDEESLEDHVSWESTWQPRSDLIPGCKKLVREFHAEWKNKRPSLTTLAGYRHFKQRQRSRRGNGRKIVKSIG</sequence>
<dbReference type="STRING" id="1658172.A0A1B7NQJ9"/>
<dbReference type="OrthoDB" id="4187800at2759"/>
<evidence type="ECO:0000256" key="2">
    <source>
        <dbReference type="SAM" id="MobiDB-lite"/>
    </source>
</evidence>
<name>A0A1B7NQJ9_9EURO</name>
<dbReference type="EMBL" id="LGUA01001157">
    <property type="protein sequence ID" value="OAX79104.1"/>
    <property type="molecule type" value="Genomic_DNA"/>
</dbReference>
<dbReference type="SUPFAM" id="SSF54160">
    <property type="entry name" value="Chromo domain-like"/>
    <property type="match status" value="2"/>
</dbReference>
<dbReference type="AlphaFoldDB" id="A0A1B7NQJ9"/>
<comment type="subunit">
    <text evidence="1">Component of the NuA4 histone acetyltransferase complex.</text>
</comment>
<dbReference type="InterPro" id="IPR016197">
    <property type="entry name" value="Chromo-like_dom_sf"/>
</dbReference>
<accession>A0A1B7NQJ9</accession>
<dbReference type="Gene3D" id="2.40.50.40">
    <property type="match status" value="1"/>
</dbReference>
<evidence type="ECO:0000313" key="4">
    <source>
        <dbReference type="Proteomes" id="UP000091918"/>
    </source>
</evidence>
<evidence type="ECO:0000256" key="1">
    <source>
        <dbReference type="ARBA" id="ARBA00011353"/>
    </source>
</evidence>
<proteinExistence type="predicted"/>
<feature type="region of interest" description="Disordered" evidence="2">
    <location>
        <begin position="254"/>
        <end position="331"/>
    </location>
</feature>
<organism evidence="3 4">
    <name type="scientific">Emergomyces africanus</name>
    <dbReference type="NCBI Taxonomy" id="1955775"/>
    <lineage>
        <taxon>Eukaryota</taxon>
        <taxon>Fungi</taxon>
        <taxon>Dikarya</taxon>
        <taxon>Ascomycota</taxon>
        <taxon>Pezizomycotina</taxon>
        <taxon>Eurotiomycetes</taxon>
        <taxon>Eurotiomycetidae</taxon>
        <taxon>Onygenales</taxon>
        <taxon>Ajellomycetaceae</taxon>
        <taxon>Emergomyces</taxon>
    </lineage>
</organism>